<keyword evidence="3" id="KW-1003">Cell membrane</keyword>
<accession>A0A179DLS4</accession>
<comment type="caution">
    <text evidence="11">The sequence shown here is derived from an EMBL/GenBank/DDBJ whole genome shotgun (WGS) entry which is preliminary data.</text>
</comment>
<reference evidence="11 12" key="1">
    <citation type="submission" date="2016-04" db="EMBL/GenBank/DDBJ databases">
        <authorList>
            <person name="Evans L.H."/>
            <person name="Alamgir A."/>
            <person name="Owens N."/>
            <person name="Weber N.D."/>
            <person name="Virtaneva K."/>
            <person name="Barbian K."/>
            <person name="Babar A."/>
            <person name="Rosenke K."/>
        </authorList>
    </citation>
    <scope>NUCLEOTIDE SEQUENCE [LARGE SCALE GENOMIC DNA]</scope>
    <source>
        <strain evidence="11 12">CCM 8644</strain>
    </source>
</reference>
<evidence type="ECO:0000259" key="10">
    <source>
        <dbReference type="Pfam" id="PF21088"/>
    </source>
</evidence>
<keyword evidence="12" id="KW-1185">Reference proteome</keyword>
<dbReference type="PANTHER" id="PTHR30221">
    <property type="entry name" value="SMALL-CONDUCTANCE MECHANOSENSITIVE CHANNEL"/>
    <property type="match status" value="1"/>
</dbReference>
<evidence type="ECO:0000313" key="11">
    <source>
        <dbReference type="EMBL" id="OAQ41844.1"/>
    </source>
</evidence>
<dbReference type="STRING" id="1826909.A5893_01630"/>
<keyword evidence="6 7" id="KW-0472">Membrane</keyword>
<dbReference type="InterPro" id="IPR011014">
    <property type="entry name" value="MscS_channel_TM-2"/>
</dbReference>
<evidence type="ECO:0000256" key="2">
    <source>
        <dbReference type="ARBA" id="ARBA00008017"/>
    </source>
</evidence>
<gene>
    <name evidence="11" type="ORF">A5893_01630</name>
</gene>
<dbReference type="InterPro" id="IPR049142">
    <property type="entry name" value="MS_channel_1st"/>
</dbReference>
<sequence length="281" mass="31429">MQNQRNTSMDYIEQAKVFLATKGADFGITLLKAILVAFIGWQIVKFLSKAFERLLIKKNIDPSLTVFLKSLIHNGLLILLVFSILSTLGIEMTSFIAVLGAAGLAIGLALQGSLSNFAGGVLILVFKPFKVGDVIEAQGEIASISEIQIFHTILKTYDNKTIILPNGNLYNNKIINYSTEPARKMQWVFGIGYNDDIDKAKQIIKDVVYADERILDRETPYIYVDSLGDSSVNIRCRALVGNADFWDVYLSKIEEVKKAFDKEGISIPFPQRDVHLFQQKD</sequence>
<evidence type="ECO:0000256" key="7">
    <source>
        <dbReference type="SAM" id="Phobius"/>
    </source>
</evidence>
<keyword evidence="5 7" id="KW-1133">Transmembrane helix</keyword>
<proteinExistence type="inferred from homology"/>
<comment type="subcellular location">
    <subcellularLocation>
        <location evidence="1">Cell membrane</location>
        <topology evidence="1">Multi-pass membrane protein</topology>
    </subcellularLocation>
</comment>
<protein>
    <submittedName>
        <fullName evidence="11">Mechanosensitive ion channel protein MscS</fullName>
    </submittedName>
</protein>
<evidence type="ECO:0000256" key="1">
    <source>
        <dbReference type="ARBA" id="ARBA00004651"/>
    </source>
</evidence>
<evidence type="ECO:0000256" key="6">
    <source>
        <dbReference type="ARBA" id="ARBA00023136"/>
    </source>
</evidence>
<dbReference type="Gene3D" id="3.30.70.100">
    <property type="match status" value="1"/>
</dbReference>
<dbReference type="AlphaFoldDB" id="A0A179DLS4"/>
<dbReference type="InterPro" id="IPR023408">
    <property type="entry name" value="MscS_beta-dom_sf"/>
</dbReference>
<dbReference type="SUPFAM" id="SSF82689">
    <property type="entry name" value="Mechanosensitive channel protein MscS (YggB), C-terminal domain"/>
    <property type="match status" value="1"/>
</dbReference>
<evidence type="ECO:0000259" key="8">
    <source>
        <dbReference type="Pfam" id="PF00924"/>
    </source>
</evidence>
<feature type="transmembrane region" description="Helical" evidence="7">
    <location>
        <begin position="26"/>
        <end position="47"/>
    </location>
</feature>
<dbReference type="Gene3D" id="2.30.30.60">
    <property type="match status" value="1"/>
</dbReference>
<feature type="domain" description="Mechanosensitive ion channel MscS" evidence="8">
    <location>
        <begin position="113"/>
        <end position="178"/>
    </location>
</feature>
<dbReference type="Gene3D" id="1.10.287.1260">
    <property type="match status" value="1"/>
</dbReference>
<dbReference type="PANTHER" id="PTHR30221:SF1">
    <property type="entry name" value="SMALL-CONDUCTANCE MECHANOSENSITIVE CHANNEL"/>
    <property type="match status" value="1"/>
</dbReference>
<comment type="similarity">
    <text evidence="2">Belongs to the MscS (TC 1.A.23) family.</text>
</comment>
<dbReference type="InterPro" id="IPR045275">
    <property type="entry name" value="MscS_archaea/bacteria_type"/>
</dbReference>
<dbReference type="InterPro" id="IPR049278">
    <property type="entry name" value="MS_channel_C"/>
</dbReference>
<evidence type="ECO:0000313" key="12">
    <source>
        <dbReference type="Proteomes" id="UP000078459"/>
    </source>
</evidence>
<dbReference type="InterPro" id="IPR011066">
    <property type="entry name" value="MscS_channel_C_sf"/>
</dbReference>
<dbReference type="Proteomes" id="UP000078459">
    <property type="component" value="Unassembled WGS sequence"/>
</dbReference>
<evidence type="ECO:0000259" key="9">
    <source>
        <dbReference type="Pfam" id="PF21082"/>
    </source>
</evidence>
<evidence type="ECO:0000256" key="5">
    <source>
        <dbReference type="ARBA" id="ARBA00022989"/>
    </source>
</evidence>
<dbReference type="EMBL" id="LWHJ01000011">
    <property type="protein sequence ID" value="OAQ41844.1"/>
    <property type="molecule type" value="Genomic_DNA"/>
</dbReference>
<dbReference type="InterPro" id="IPR008910">
    <property type="entry name" value="MSC_TM_helix"/>
</dbReference>
<reference evidence="11 12" key="2">
    <citation type="submission" date="2016-06" db="EMBL/GenBank/DDBJ databases">
        <title>Pedobacter psychrophilus sp. nov., isolated from Antarctic fragmentary rock.</title>
        <authorList>
            <person name="Svec P."/>
        </authorList>
    </citation>
    <scope>NUCLEOTIDE SEQUENCE [LARGE SCALE GENOMIC DNA]</scope>
    <source>
        <strain evidence="11 12">CCM 8644</strain>
    </source>
</reference>
<evidence type="ECO:0000256" key="3">
    <source>
        <dbReference type="ARBA" id="ARBA00022475"/>
    </source>
</evidence>
<dbReference type="InterPro" id="IPR010920">
    <property type="entry name" value="LSM_dom_sf"/>
</dbReference>
<dbReference type="GO" id="GO:0008381">
    <property type="term" value="F:mechanosensitive monoatomic ion channel activity"/>
    <property type="evidence" value="ECO:0007669"/>
    <property type="project" value="InterPro"/>
</dbReference>
<keyword evidence="4 7" id="KW-0812">Transmembrane</keyword>
<organism evidence="11 12">
    <name type="scientific">Pedobacter psychrophilus</name>
    <dbReference type="NCBI Taxonomy" id="1826909"/>
    <lineage>
        <taxon>Bacteria</taxon>
        <taxon>Pseudomonadati</taxon>
        <taxon>Bacteroidota</taxon>
        <taxon>Sphingobacteriia</taxon>
        <taxon>Sphingobacteriales</taxon>
        <taxon>Sphingobacteriaceae</taxon>
        <taxon>Pedobacter</taxon>
    </lineage>
</organism>
<name>A0A179DLS4_9SPHI</name>
<dbReference type="SUPFAM" id="SSF82861">
    <property type="entry name" value="Mechanosensitive channel protein MscS (YggB), transmembrane region"/>
    <property type="match status" value="1"/>
</dbReference>
<dbReference type="SUPFAM" id="SSF50182">
    <property type="entry name" value="Sm-like ribonucleoproteins"/>
    <property type="match status" value="1"/>
</dbReference>
<dbReference type="GO" id="GO:0005886">
    <property type="term" value="C:plasma membrane"/>
    <property type="evidence" value="ECO:0007669"/>
    <property type="project" value="UniProtKB-SubCell"/>
</dbReference>
<feature type="domain" description="Mechanosensitive ion channel transmembrane helices 2/3" evidence="10">
    <location>
        <begin position="74"/>
        <end position="111"/>
    </location>
</feature>
<dbReference type="Pfam" id="PF21088">
    <property type="entry name" value="MS_channel_1st"/>
    <property type="match status" value="1"/>
</dbReference>
<dbReference type="Pfam" id="PF00924">
    <property type="entry name" value="MS_channel_2nd"/>
    <property type="match status" value="1"/>
</dbReference>
<feature type="transmembrane region" description="Helical" evidence="7">
    <location>
        <begin position="96"/>
        <end position="126"/>
    </location>
</feature>
<evidence type="ECO:0000256" key="4">
    <source>
        <dbReference type="ARBA" id="ARBA00022692"/>
    </source>
</evidence>
<dbReference type="Pfam" id="PF05552">
    <property type="entry name" value="MS_channel_1st_1"/>
    <property type="match status" value="1"/>
</dbReference>
<dbReference type="Pfam" id="PF21082">
    <property type="entry name" value="MS_channel_3rd"/>
    <property type="match status" value="1"/>
</dbReference>
<feature type="transmembrane region" description="Helical" evidence="7">
    <location>
        <begin position="67"/>
        <end position="90"/>
    </location>
</feature>
<dbReference type="InterPro" id="IPR006685">
    <property type="entry name" value="MscS_channel_2nd"/>
</dbReference>
<feature type="domain" description="Mechanosensitive ion channel MscS C-terminal" evidence="9">
    <location>
        <begin position="187"/>
        <end position="267"/>
    </location>
</feature>